<dbReference type="InterPro" id="IPR029063">
    <property type="entry name" value="SAM-dependent_MTases_sf"/>
</dbReference>
<dbReference type="RefSeq" id="WP_197991508.1">
    <property type="nucleotide sequence ID" value="NZ_JACYXC010000001.1"/>
</dbReference>
<comment type="caution">
    <text evidence="6">The sequence shown here is derived from an EMBL/GenBank/DDBJ whole genome shotgun (WGS) entry which is preliminary data.</text>
</comment>
<evidence type="ECO:0000256" key="2">
    <source>
        <dbReference type="ARBA" id="ARBA00022679"/>
    </source>
</evidence>
<keyword evidence="7" id="KW-1185">Reference proteome</keyword>
<evidence type="ECO:0000313" key="6">
    <source>
        <dbReference type="EMBL" id="MBH5338332.1"/>
    </source>
</evidence>
<evidence type="ECO:0000256" key="3">
    <source>
        <dbReference type="ARBA" id="ARBA00022688"/>
    </source>
</evidence>
<dbReference type="PANTHER" id="PTHR43464:SF19">
    <property type="entry name" value="UBIQUINONE BIOSYNTHESIS O-METHYLTRANSFERASE, MITOCHONDRIAL"/>
    <property type="match status" value="1"/>
</dbReference>
<reference evidence="6 7" key="1">
    <citation type="submission" date="2020-09" db="EMBL/GenBank/DDBJ databases">
        <title>Biosynthesis of the nuclear factor of activated T cells inhibitor NFAT-133 and its congeners in Streptomyces pactum.</title>
        <authorList>
            <person name="Zhou W."/>
            <person name="Posri P."/>
            <person name="Abugrain M.E."/>
            <person name="Weisberg A.J."/>
            <person name="Chang J.H."/>
            <person name="Mahmud T."/>
        </authorList>
    </citation>
    <scope>NUCLEOTIDE SEQUENCE [LARGE SCALE GENOMIC DNA]</scope>
    <source>
        <strain evidence="6 7">ATCC 27456</strain>
    </source>
</reference>
<feature type="domain" description="Methyltransferase type 11" evidence="5">
    <location>
        <begin position="53"/>
        <end position="147"/>
    </location>
</feature>
<keyword evidence="3" id="KW-0831">Ubiquinone biosynthesis</keyword>
<keyword evidence="1" id="KW-0489">Methyltransferase</keyword>
<evidence type="ECO:0000259" key="5">
    <source>
        <dbReference type="Pfam" id="PF08241"/>
    </source>
</evidence>
<protein>
    <submittedName>
        <fullName evidence="6">3-demethylubiquinone-9 3-O-methyltransferase</fullName>
    </submittedName>
</protein>
<organism evidence="6 7">
    <name type="scientific">Streptomyces pactum</name>
    <dbReference type="NCBI Taxonomy" id="68249"/>
    <lineage>
        <taxon>Bacteria</taxon>
        <taxon>Bacillati</taxon>
        <taxon>Actinomycetota</taxon>
        <taxon>Actinomycetes</taxon>
        <taxon>Kitasatosporales</taxon>
        <taxon>Streptomycetaceae</taxon>
        <taxon>Streptomyces</taxon>
    </lineage>
</organism>
<proteinExistence type="predicted"/>
<gene>
    <name evidence="6" type="primary">ubiG</name>
    <name evidence="6" type="ORF">IHE55_27505</name>
</gene>
<dbReference type="NCBIfam" id="TIGR01983">
    <property type="entry name" value="UbiG"/>
    <property type="match status" value="1"/>
</dbReference>
<name>A0ABS0NT03_9ACTN</name>
<dbReference type="SUPFAM" id="SSF53335">
    <property type="entry name" value="S-adenosyl-L-methionine-dependent methyltransferases"/>
    <property type="match status" value="1"/>
</dbReference>
<dbReference type="CDD" id="cd02440">
    <property type="entry name" value="AdoMet_MTases"/>
    <property type="match status" value="1"/>
</dbReference>
<dbReference type="Proteomes" id="UP000807371">
    <property type="component" value="Unassembled WGS sequence"/>
</dbReference>
<keyword evidence="2" id="KW-0808">Transferase</keyword>
<dbReference type="InterPro" id="IPR010233">
    <property type="entry name" value="UbiG_MeTrfase"/>
</dbReference>
<evidence type="ECO:0000313" key="7">
    <source>
        <dbReference type="Proteomes" id="UP000807371"/>
    </source>
</evidence>
<accession>A0ABS0NT03</accession>
<dbReference type="Gene3D" id="3.40.50.150">
    <property type="entry name" value="Vaccinia Virus protein VP39"/>
    <property type="match status" value="1"/>
</dbReference>
<dbReference type="EMBL" id="JACYXC010000001">
    <property type="protein sequence ID" value="MBH5338332.1"/>
    <property type="molecule type" value="Genomic_DNA"/>
</dbReference>
<dbReference type="Pfam" id="PF08241">
    <property type="entry name" value="Methyltransf_11"/>
    <property type="match status" value="1"/>
</dbReference>
<evidence type="ECO:0000256" key="1">
    <source>
        <dbReference type="ARBA" id="ARBA00022603"/>
    </source>
</evidence>
<sequence>MAVDNDLYNAPDAWWRDDQPFATLKEFTPARFRYFHTVLTERLRMDLAGLKVLDVGCGGGLLAEQFAAAGCKVTGIDPSKESLAAATEHARESGLEIEYRHGVAERLPFPDGAFDLVYCCDTLEHVTSPDQAVGEAVRVLKPGGYYLYDTINRTFRSWLVMIKVAQDWKSVSFAPRNLHDWKQFIKPSELHALFAKHGLDNRDLVGFGSSRPQREVMRLLRSRARGEITYGELGRQFGLALNKDTSIIYAGYAHKTGGSAHAGR</sequence>
<evidence type="ECO:0000256" key="4">
    <source>
        <dbReference type="ARBA" id="ARBA00022691"/>
    </source>
</evidence>
<keyword evidence="4" id="KW-0949">S-adenosyl-L-methionine</keyword>
<dbReference type="InterPro" id="IPR013216">
    <property type="entry name" value="Methyltransf_11"/>
</dbReference>
<dbReference type="PANTHER" id="PTHR43464">
    <property type="entry name" value="METHYLTRANSFERASE"/>
    <property type="match status" value="1"/>
</dbReference>